<name>A0A0F9S1J0_9ZZZZ</name>
<feature type="non-terminal residue" evidence="2">
    <location>
        <position position="740"/>
    </location>
</feature>
<protein>
    <recommendedName>
        <fullName evidence="3">Transcription regulator TrmB N-terminal domain-containing protein</fullName>
    </recommendedName>
</protein>
<comment type="caution">
    <text evidence="2">The sequence shown here is derived from an EMBL/GenBank/DDBJ whole genome shotgun (WGS) entry which is preliminary data.</text>
</comment>
<dbReference type="EMBL" id="LAZR01002365">
    <property type="protein sequence ID" value="KKN30991.1"/>
    <property type="molecule type" value="Genomic_DNA"/>
</dbReference>
<proteinExistence type="predicted"/>
<evidence type="ECO:0000256" key="1">
    <source>
        <dbReference type="SAM" id="Coils"/>
    </source>
</evidence>
<organism evidence="2">
    <name type="scientific">marine sediment metagenome</name>
    <dbReference type="NCBI Taxonomy" id="412755"/>
    <lineage>
        <taxon>unclassified sequences</taxon>
        <taxon>metagenomes</taxon>
        <taxon>ecological metagenomes</taxon>
    </lineage>
</organism>
<sequence length="740" mass="85005">MSLKNFTKEIFTRYGFTEDNINVYLVYLRVPRATPSEVFMTLTEEHEELTYETVLEVTNWLVEKSFLKRVEGIVDRFIPLQPYFELFTNESENFRNEIANIKDTILTEQSKRFEKLEIIQDKSINDVESAVNNQINSFFEDSDSKNSIKKNKIDGAVNRFTETSKTLETNIHSILDTLNKDLKDTSETSVSTNETEINNKKDNLTNLISELLSDFASRVENLEKELKVDLDEHVERHKNISNQLKPKMEQILEKYLERMDKVIADLKAKISNLLKEHTNHLKNTTDTLQTNLKANVDERHRKLTDQTNEFKSTTLTLIDNLLEHANRFTDFSEEMSKKSFLWLGKKAKYKARHETTIANVLKFTEPMKEKFSSTCDTYISDTRGTTDQIKTDVTDIMGNENNSLETETSDLDYKSQETIDTQLETLATDMAGEIDDTLQNGVKDCSDTTLKLKDSLENSLKTHHRKYDDAINNHKESSLRHYTEFDSEIKRINADWMSGISNQFAEGKRDSSDKIDSEIRLWNAEAKDLDNQLTDMLADHKLKYEQNAKTLQSSLSNTTTDTIQNIKDVIADFTLQFMNSIDDGTELAETNEEKLKDIHEVSSSIPEIAKLTTWPVVGKEAMVAAIKDAIYRVKSSIIIVTPYVVPEILQVVSEFAFQKKAARFMLTSHWDLQKYSGIIQKMRQLGNIQFRQLQSAGEFFAVTRDAEEVILAPATDKEADMIAIVSNQEGYAKLYSQFIG</sequence>
<evidence type="ECO:0008006" key="3">
    <source>
        <dbReference type="Google" id="ProtNLM"/>
    </source>
</evidence>
<dbReference type="SUPFAM" id="SSF58113">
    <property type="entry name" value="Apolipoprotein A-I"/>
    <property type="match status" value="1"/>
</dbReference>
<feature type="coiled-coil region" evidence="1">
    <location>
        <begin position="256"/>
        <end position="283"/>
    </location>
</feature>
<keyword evidence="1" id="KW-0175">Coiled coil</keyword>
<gene>
    <name evidence="2" type="ORF">LCGC14_0828400</name>
</gene>
<reference evidence="2" key="1">
    <citation type="journal article" date="2015" name="Nature">
        <title>Complex archaea that bridge the gap between prokaryotes and eukaryotes.</title>
        <authorList>
            <person name="Spang A."/>
            <person name="Saw J.H."/>
            <person name="Jorgensen S.L."/>
            <person name="Zaremba-Niedzwiedzka K."/>
            <person name="Martijn J."/>
            <person name="Lind A.E."/>
            <person name="van Eijk R."/>
            <person name="Schleper C."/>
            <person name="Guy L."/>
            <person name="Ettema T.J."/>
        </authorList>
    </citation>
    <scope>NUCLEOTIDE SEQUENCE</scope>
</reference>
<accession>A0A0F9S1J0</accession>
<dbReference type="AlphaFoldDB" id="A0A0F9S1J0"/>
<dbReference type="Gene3D" id="1.20.120.20">
    <property type="entry name" value="Apolipoprotein"/>
    <property type="match status" value="1"/>
</dbReference>
<evidence type="ECO:0000313" key="2">
    <source>
        <dbReference type="EMBL" id="KKN30991.1"/>
    </source>
</evidence>